<dbReference type="STRING" id="83656.B1H18_29640"/>
<evidence type="ECO:0000256" key="1">
    <source>
        <dbReference type="ARBA" id="ARBA00007169"/>
    </source>
</evidence>
<comment type="similarity">
    <text evidence="1">Belongs to the thioesterase family.</text>
</comment>
<dbReference type="SUPFAM" id="SSF53474">
    <property type="entry name" value="alpha/beta-Hydrolases"/>
    <property type="match status" value="1"/>
</dbReference>
<comment type="caution">
    <text evidence="4">The sequence shown here is derived from an EMBL/GenBank/DDBJ whole genome shotgun (WGS) entry which is preliminary data.</text>
</comment>
<evidence type="ECO:0000259" key="3">
    <source>
        <dbReference type="SMART" id="SM00824"/>
    </source>
</evidence>
<dbReference type="Gene3D" id="3.40.50.1820">
    <property type="entry name" value="alpha/beta hydrolase"/>
    <property type="match status" value="1"/>
</dbReference>
<keyword evidence="5" id="KW-1185">Reference proteome</keyword>
<proteinExistence type="inferred from homology"/>
<protein>
    <recommendedName>
        <fullName evidence="3">Thioesterase TesA-like domain-containing protein</fullName>
    </recommendedName>
</protein>
<dbReference type="SMART" id="SM00824">
    <property type="entry name" value="PKS_TE"/>
    <property type="match status" value="1"/>
</dbReference>
<dbReference type="InterPro" id="IPR012223">
    <property type="entry name" value="TEII"/>
</dbReference>
<sequence length="250" mass="28122">MNWENPWVRDLRRVTSPVGHVLLFPHAGGAATYFRPFAAHFTEDLDVSAIQYPGRQERLREPFVTTIESLADQVIRELEPLLGTPLLLFGHSMGAAVAYEVARRMGSQGYPPRGLVVSGRRAPSTTREEAVHRGTDEEVLAEIARLDGTSRQLLHEPDIVRMVMPAIRNDYRAIELYRPDPASTLDVPILCLTGEEDPQVTRAEAESWKVHTTADFRERSFSGGHFYLMQHQREVVGSIERLAIDVPSAR</sequence>
<dbReference type="InterPro" id="IPR020802">
    <property type="entry name" value="TesA-like"/>
</dbReference>
<gene>
    <name evidence="4" type="ORF">B1H18_29640</name>
</gene>
<accession>A0A1V4A0H0</accession>
<organism evidence="4 5">
    <name type="scientific">Streptomyces tsukubensis</name>
    <dbReference type="NCBI Taxonomy" id="83656"/>
    <lineage>
        <taxon>Bacteria</taxon>
        <taxon>Bacillati</taxon>
        <taxon>Actinomycetota</taxon>
        <taxon>Actinomycetes</taxon>
        <taxon>Kitasatosporales</taxon>
        <taxon>Streptomycetaceae</taxon>
        <taxon>Streptomyces</taxon>
    </lineage>
</organism>
<dbReference type="AlphaFoldDB" id="A0A1V4A0H0"/>
<dbReference type="GO" id="GO:0008610">
    <property type="term" value="P:lipid biosynthetic process"/>
    <property type="evidence" value="ECO:0007669"/>
    <property type="project" value="TreeGrafter"/>
</dbReference>
<dbReference type="GO" id="GO:0016787">
    <property type="term" value="F:hydrolase activity"/>
    <property type="evidence" value="ECO:0007669"/>
    <property type="project" value="UniProtKB-KW"/>
</dbReference>
<evidence type="ECO:0000256" key="2">
    <source>
        <dbReference type="ARBA" id="ARBA00022801"/>
    </source>
</evidence>
<reference evidence="4 5" key="1">
    <citation type="submission" date="2017-02" db="EMBL/GenBank/DDBJ databases">
        <title>Draft Genome Sequence of Streptomyces tsukubaensis F601, a Producer of the immunosuppressant tacrolimus FK506.</title>
        <authorList>
            <person name="Zong G."/>
            <person name="Zhong C."/>
            <person name="Fu J."/>
            <person name="Qin R."/>
            <person name="Cao G."/>
        </authorList>
    </citation>
    <scope>NUCLEOTIDE SEQUENCE [LARGE SCALE GENOMIC DNA]</scope>
    <source>
        <strain evidence="4 5">F601</strain>
    </source>
</reference>
<feature type="domain" description="Thioesterase TesA-like" evidence="3">
    <location>
        <begin position="25"/>
        <end position="239"/>
    </location>
</feature>
<name>A0A1V4A0H0_9ACTN</name>
<evidence type="ECO:0000313" key="5">
    <source>
        <dbReference type="Proteomes" id="UP000190539"/>
    </source>
</evidence>
<keyword evidence="2" id="KW-0378">Hydrolase</keyword>
<dbReference type="RefSeq" id="WP_077973296.1">
    <property type="nucleotide sequence ID" value="NZ_CP045178.1"/>
</dbReference>
<dbReference type="PANTHER" id="PTHR11487">
    <property type="entry name" value="THIOESTERASE"/>
    <property type="match status" value="1"/>
</dbReference>
<dbReference type="Proteomes" id="UP000190539">
    <property type="component" value="Unassembled WGS sequence"/>
</dbReference>
<dbReference type="InterPro" id="IPR029058">
    <property type="entry name" value="AB_hydrolase_fold"/>
</dbReference>
<dbReference type="EMBL" id="MVFC01000038">
    <property type="protein sequence ID" value="OON72403.1"/>
    <property type="molecule type" value="Genomic_DNA"/>
</dbReference>
<evidence type="ECO:0000313" key="4">
    <source>
        <dbReference type="EMBL" id="OON72403.1"/>
    </source>
</evidence>
<dbReference type="PANTHER" id="PTHR11487:SF0">
    <property type="entry name" value="S-ACYL FATTY ACID SYNTHASE THIOESTERASE, MEDIUM CHAIN"/>
    <property type="match status" value="1"/>
</dbReference>
<dbReference type="OrthoDB" id="8480037at2"/>
<dbReference type="Pfam" id="PF00975">
    <property type="entry name" value="Thioesterase"/>
    <property type="match status" value="1"/>
</dbReference>
<dbReference type="InterPro" id="IPR001031">
    <property type="entry name" value="Thioesterase"/>
</dbReference>